<keyword evidence="3" id="KW-0472">Membrane</keyword>
<reference evidence="7" key="1">
    <citation type="submission" date="2023-06" db="EMBL/GenBank/DDBJ databases">
        <title>Genome-scale phylogeny and comparative genomics of the fungal order Sordariales.</title>
        <authorList>
            <consortium name="Lawrence Berkeley National Laboratory"/>
            <person name="Hensen N."/>
            <person name="Bonometti L."/>
            <person name="Westerberg I."/>
            <person name="Brannstrom I.O."/>
            <person name="Guillou S."/>
            <person name="Cros-Aarteil S."/>
            <person name="Calhoun S."/>
            <person name="Haridas S."/>
            <person name="Kuo A."/>
            <person name="Mondo S."/>
            <person name="Pangilinan J."/>
            <person name="Riley R."/>
            <person name="Labutti K."/>
            <person name="Andreopoulos B."/>
            <person name="Lipzen A."/>
            <person name="Chen C."/>
            <person name="Yanf M."/>
            <person name="Daum C."/>
            <person name="Ng V."/>
            <person name="Clum A."/>
            <person name="Steindorff A."/>
            <person name="Ohm R."/>
            <person name="Martin F."/>
            <person name="Silar P."/>
            <person name="Natvig D."/>
            <person name="Lalanne C."/>
            <person name="Gautier V."/>
            <person name="Ament-Velasquez S.L."/>
            <person name="Kruys A."/>
            <person name="Hutchinson M.I."/>
            <person name="Powell A.J."/>
            <person name="Barry K."/>
            <person name="Miller A.N."/>
            <person name="Grigoriev I.V."/>
            <person name="Debuchy R."/>
            <person name="Gladieux P."/>
            <person name="Thoren M.H."/>
            <person name="Johannesson H."/>
        </authorList>
    </citation>
    <scope>NUCLEOTIDE SEQUENCE</scope>
    <source>
        <strain evidence="7">CBS 606.72</strain>
    </source>
</reference>
<comment type="caution">
    <text evidence="7">The sequence shown here is derived from an EMBL/GenBank/DDBJ whole genome shotgun (WGS) entry which is preliminary data.</text>
</comment>
<keyword evidence="8" id="KW-1185">Reference proteome</keyword>
<dbReference type="Gene3D" id="3.40.50.300">
    <property type="entry name" value="P-loop containing nucleotide triphosphate hydrolases"/>
    <property type="match status" value="1"/>
</dbReference>
<protein>
    <recommendedName>
        <fullName evidence="9">NACHT domain-containing protein</fullName>
    </recommendedName>
</protein>
<gene>
    <name evidence="7" type="ORF">B0T14DRAFT_572196</name>
</gene>
<dbReference type="InterPro" id="IPR027417">
    <property type="entry name" value="P-loop_NTPase"/>
</dbReference>
<organism evidence="7 8">
    <name type="scientific">Immersiella caudata</name>
    <dbReference type="NCBI Taxonomy" id="314043"/>
    <lineage>
        <taxon>Eukaryota</taxon>
        <taxon>Fungi</taxon>
        <taxon>Dikarya</taxon>
        <taxon>Ascomycota</taxon>
        <taxon>Pezizomycotina</taxon>
        <taxon>Sordariomycetes</taxon>
        <taxon>Sordariomycetidae</taxon>
        <taxon>Sordariales</taxon>
        <taxon>Lasiosphaeriaceae</taxon>
        <taxon>Immersiella</taxon>
    </lineage>
</organism>
<dbReference type="Pfam" id="PF24883">
    <property type="entry name" value="NPHP3_N"/>
    <property type="match status" value="1"/>
</dbReference>
<feature type="region of interest" description="Disordered" evidence="2">
    <location>
        <begin position="79"/>
        <end position="112"/>
    </location>
</feature>
<proteinExistence type="predicted"/>
<keyword evidence="4" id="KW-0732">Signal</keyword>
<evidence type="ECO:0000256" key="3">
    <source>
        <dbReference type="SAM" id="Phobius"/>
    </source>
</evidence>
<feature type="compositionally biased region" description="Low complexity" evidence="2">
    <location>
        <begin position="79"/>
        <end position="92"/>
    </location>
</feature>
<evidence type="ECO:0000313" key="7">
    <source>
        <dbReference type="EMBL" id="KAK0609262.1"/>
    </source>
</evidence>
<dbReference type="EMBL" id="JAULSU010000009">
    <property type="protein sequence ID" value="KAK0609262.1"/>
    <property type="molecule type" value="Genomic_DNA"/>
</dbReference>
<keyword evidence="3" id="KW-1133">Transmembrane helix</keyword>
<feature type="signal peptide" evidence="4">
    <location>
        <begin position="1"/>
        <end position="16"/>
    </location>
</feature>
<evidence type="ECO:0000313" key="8">
    <source>
        <dbReference type="Proteomes" id="UP001175000"/>
    </source>
</evidence>
<feature type="compositionally biased region" description="Low complexity" evidence="2">
    <location>
        <begin position="269"/>
        <end position="290"/>
    </location>
</feature>
<dbReference type="PANTHER" id="PTHR10039:SF5">
    <property type="entry name" value="NACHT DOMAIN-CONTAINING PROTEIN"/>
    <property type="match status" value="1"/>
</dbReference>
<feature type="domain" description="Nephrocystin 3-like N-terminal" evidence="5">
    <location>
        <begin position="654"/>
        <end position="832"/>
    </location>
</feature>
<dbReference type="Proteomes" id="UP001175000">
    <property type="component" value="Unassembled WGS sequence"/>
</dbReference>
<keyword evidence="1" id="KW-0677">Repeat</keyword>
<feature type="transmembrane region" description="Helical" evidence="3">
    <location>
        <begin position="305"/>
        <end position="327"/>
    </location>
</feature>
<feature type="chain" id="PRO_5041224026" description="NACHT domain-containing protein" evidence="4">
    <location>
        <begin position="17"/>
        <end position="1310"/>
    </location>
</feature>
<keyword evidence="3" id="KW-0812">Transmembrane</keyword>
<accession>A0AA39TG00</accession>
<dbReference type="SUPFAM" id="SSF52540">
    <property type="entry name" value="P-loop containing nucleoside triphosphate hydrolases"/>
    <property type="match status" value="1"/>
</dbReference>
<dbReference type="PANTHER" id="PTHR10039">
    <property type="entry name" value="AMELOGENIN"/>
    <property type="match status" value="1"/>
</dbReference>
<dbReference type="Pfam" id="PF25053">
    <property type="entry name" value="DUF7791"/>
    <property type="match status" value="1"/>
</dbReference>
<feature type="domain" description="DUF7791" evidence="6">
    <location>
        <begin position="942"/>
        <end position="1086"/>
    </location>
</feature>
<evidence type="ECO:0008006" key="9">
    <source>
        <dbReference type="Google" id="ProtNLM"/>
    </source>
</evidence>
<evidence type="ECO:0000256" key="2">
    <source>
        <dbReference type="SAM" id="MobiDB-lite"/>
    </source>
</evidence>
<evidence type="ECO:0000256" key="4">
    <source>
        <dbReference type="SAM" id="SignalP"/>
    </source>
</evidence>
<feature type="compositionally biased region" description="Polar residues" evidence="2">
    <location>
        <begin position="258"/>
        <end position="268"/>
    </location>
</feature>
<dbReference type="InterPro" id="IPR056884">
    <property type="entry name" value="NPHP3-like_N"/>
</dbReference>
<evidence type="ECO:0000259" key="6">
    <source>
        <dbReference type="Pfam" id="PF25053"/>
    </source>
</evidence>
<evidence type="ECO:0000259" key="5">
    <source>
        <dbReference type="Pfam" id="PF24883"/>
    </source>
</evidence>
<name>A0AA39TG00_9PEZI</name>
<sequence>MLAIRILWLQAALAAAQLLDLPELPIVGPLLGETNENVPTPVTEPAVDPVVVTPEEPAVPSVEIPVVTVPEPVPSVEVPAPEETVEEPVVVPEPTPEEPVVEPEPIPQEPITEPEPVVIVPGPTVEPAQPSIDIPTVVAPAPQQPQVDVPAPAAPIVPVQQPAPTAADPAVIAIPTLAPATPGTANGNNGGAGVAVFQPPTAAAANPSAAAVPTPVTRVVTAPGGNTFLSVFVPPTAAAAALQPSFAPDGTLVIPTGSPDSGTASDVFNTPTNDNTNSGSNPSGSNPPITQATVNSNEMSQGTKIGIGLGAAGGTVALVAGIVYLFWKRRMRAASLGHRLSDGSQLSGHVPVSEKQKMGWEAEHGNATNFDFGFEYREKEKERMDKDIEMGNRVELEATNPAAEMEPFTALGLAGNITQFVDFSCRLLSQAKEIRQSGSVAQVQNVTEVAQQLALLSSKLAIDTPSENLSTLAKSLRALAAKCNGEAAEIIAALDKYQSRNLNPSKWSSIRAALSVVWSKDKIEQMSRRLDQNRQEMAFHLNALQDEKQSALMHTLDRLHQDNIMLQSSMPREIDALRSSLYRALELLKTELRQPCRGESTSGGSNTRVESAAASLSQNARTANGMAIASSILQSLRFSSMKFRHSKIPDAHTNTFQWMLSEKFAAWLRSNDPIFWLSGKPGSGKSTCMKFLANNEETTEKCLRYWARNRRLVTVSYFFWINGTAMQRSQEGLFQSLLYDILRLHPQLISSTFPSLWADAQDKPLSDTAKHEWERKELLDGLTVLLGGQHLSTCFYISIDGLDEYDGDHEELVTAVKNLVQANNVKLCVASRPWNVFETAFGVDQLQKIYLEQFNRPDIELYVKDLLENRQDFQAMMRKEPDAQTLPEEVVSNSQGVFLWVYLVVRSLVRGLQNRDRLRDLQRRLRAFPSDLDEFFNHMLMSLEDIYRVQAARNFQVALSSPRPLSLLNYWYIDTEEGDPDYYDDLQVAGLDIETVTEIQEDMRIRINGRSKGLLEVTPSAHPDPPFNLLVDFLHRTVKDFLLTKGAQNILKKWSEAPEAANGPEGGEFDVFRTLCTSSVAELKTAPIRAFPRVLCEPEHISELVSVVLISAQSYEQRTGETLFTLLVDLERTIPQRYLSGAWTETASSLEEHALQWGLRIFVAKKLADFGHVPSRRKSLLVAACRCRYDDEGKMMRYPDPNMVELVVKTGPRIALETWEMNRLTSCWRSPADKWQKKVTADSVYSSLMLIFTNCDINVGIADLGRFWQNVGAVVRENELVSLRGALRPTTAASRMFSTFGRWTGLVGND</sequence>
<feature type="region of interest" description="Disordered" evidence="2">
    <location>
        <begin position="252"/>
        <end position="294"/>
    </location>
</feature>
<dbReference type="InterPro" id="IPR056693">
    <property type="entry name" value="DUF7791"/>
</dbReference>
<evidence type="ECO:0000256" key="1">
    <source>
        <dbReference type="ARBA" id="ARBA00022737"/>
    </source>
</evidence>